<dbReference type="EMBL" id="SRYB01000007">
    <property type="protein sequence ID" value="TGY79354.1"/>
    <property type="molecule type" value="Genomic_DNA"/>
</dbReference>
<gene>
    <name evidence="1" type="ORF">E5331_06685</name>
</gene>
<protein>
    <submittedName>
        <fullName evidence="1">Sel1 repeat family protein</fullName>
    </submittedName>
</protein>
<name>A0AC61RIH0_9BACT</name>
<reference evidence="1" key="1">
    <citation type="submission" date="2019-04" db="EMBL/GenBank/DDBJ databases">
        <title>Microbes associate with the intestines of laboratory mice.</title>
        <authorList>
            <person name="Navarre W."/>
            <person name="Wong E."/>
            <person name="Huang K."/>
            <person name="Tropini C."/>
            <person name="Ng K."/>
            <person name="Yu B."/>
        </authorList>
    </citation>
    <scope>NUCLEOTIDE SEQUENCE</scope>
    <source>
        <strain evidence="1">NM04_E33</strain>
    </source>
</reference>
<proteinExistence type="predicted"/>
<keyword evidence="2" id="KW-1185">Reference proteome</keyword>
<accession>A0AC61RIH0</accession>
<dbReference type="Proteomes" id="UP000306319">
    <property type="component" value="Unassembled WGS sequence"/>
</dbReference>
<organism evidence="1 2">
    <name type="scientific">Lepagella muris</name>
    <dbReference type="NCBI Taxonomy" id="3032870"/>
    <lineage>
        <taxon>Bacteria</taxon>
        <taxon>Pseudomonadati</taxon>
        <taxon>Bacteroidota</taxon>
        <taxon>Bacteroidia</taxon>
        <taxon>Bacteroidales</taxon>
        <taxon>Muribaculaceae</taxon>
        <taxon>Lepagella</taxon>
    </lineage>
</organism>
<evidence type="ECO:0000313" key="2">
    <source>
        <dbReference type="Proteomes" id="UP000306319"/>
    </source>
</evidence>
<comment type="caution">
    <text evidence="1">The sequence shown here is derived from an EMBL/GenBank/DDBJ whole genome shotgun (WGS) entry which is preliminary data.</text>
</comment>
<sequence length="291" mass="32625">MNNNVIKKIILIIIFTFGNTSIFGQYADRYFEEGERAYEEERYSDALKAFKMGADLGDKYCCGKLAGMYLFGIGVPVDYVAARKWGQKGYELGNSFSAGIMGYSYLMEFGIESEEMLEKALPYFVFSYNAVEVDEENAGIYGNIGILIASTYMTKGEITESIEWIERIMTDYPDYIPVIGWASYLYLGLEEYDKAVELATKADMEGNLQGTFVLGYCMAYGKGILKNELGGFKKIRKAALTGAIDGAAYTLAECYYNGVGTEIDKQKAKEWYQKAAEAGDKNAREQLELLF</sequence>
<evidence type="ECO:0000313" key="1">
    <source>
        <dbReference type="EMBL" id="TGY79354.1"/>
    </source>
</evidence>